<reference evidence="6" key="1">
    <citation type="submission" date="2021-01" db="EMBL/GenBank/DDBJ databases">
        <title>Modified the classification status of verrucomicrobia.</title>
        <authorList>
            <person name="Feng X."/>
        </authorList>
    </citation>
    <scope>NUCLEOTIDE SEQUENCE</scope>
    <source>
        <strain evidence="6">JCM 18052</strain>
    </source>
</reference>
<feature type="binding site" evidence="3">
    <location>
        <position position="257"/>
    </location>
    <ligand>
        <name>a divalent metal cation</name>
        <dbReference type="ChEBI" id="CHEBI:60240"/>
    </ligand>
</feature>
<dbReference type="InterPro" id="IPR051262">
    <property type="entry name" value="SMP-30/CGR1_Lactonase"/>
</dbReference>
<feature type="binding site" evidence="3">
    <location>
        <position position="52"/>
    </location>
    <ligand>
        <name>a divalent metal cation</name>
        <dbReference type="ChEBI" id="CHEBI:60240"/>
    </ligand>
</feature>
<dbReference type="PRINTS" id="PR01790">
    <property type="entry name" value="SMP30FAMILY"/>
</dbReference>
<evidence type="ECO:0000256" key="2">
    <source>
        <dbReference type="PIRSR" id="PIRSR605511-1"/>
    </source>
</evidence>
<protein>
    <submittedName>
        <fullName evidence="6">SMP-30/gluconolactonase/LRE family protein</fullName>
    </submittedName>
</protein>
<comment type="cofactor">
    <cofactor evidence="3">
        <name>Zn(2+)</name>
        <dbReference type="ChEBI" id="CHEBI:29105"/>
    </cofactor>
    <text evidence="3">Binds 1 divalent metal cation per subunit.</text>
</comment>
<keyword evidence="1" id="KW-0378">Hydrolase</keyword>
<dbReference type="InterPro" id="IPR013658">
    <property type="entry name" value="SGL"/>
</dbReference>
<evidence type="ECO:0000313" key="6">
    <source>
        <dbReference type="EMBL" id="MBK1816078.1"/>
    </source>
</evidence>
<feature type="signal peptide" evidence="4">
    <location>
        <begin position="1"/>
        <end position="19"/>
    </location>
</feature>
<dbReference type="InterPro" id="IPR005511">
    <property type="entry name" value="SMP-30"/>
</dbReference>
<dbReference type="Gene3D" id="2.120.10.30">
    <property type="entry name" value="TolB, C-terminal domain"/>
    <property type="match status" value="1"/>
</dbReference>
<dbReference type="RefSeq" id="WP_200351035.1">
    <property type="nucleotide sequence ID" value="NZ_BAABHZ010000006.1"/>
</dbReference>
<dbReference type="Pfam" id="PF08450">
    <property type="entry name" value="SGL"/>
    <property type="match status" value="1"/>
</dbReference>
<keyword evidence="7" id="KW-1185">Reference proteome</keyword>
<dbReference type="PANTHER" id="PTHR47572:SF4">
    <property type="entry name" value="LACTONASE DRP35"/>
    <property type="match status" value="1"/>
</dbReference>
<feature type="active site" description="Proton donor/acceptor" evidence="2">
    <location>
        <position position="257"/>
    </location>
</feature>
<keyword evidence="3" id="KW-0479">Metal-binding</keyword>
<feature type="binding site" evidence="3">
    <location>
        <position position="172"/>
    </location>
    <ligand>
        <name>substrate</name>
    </ligand>
</feature>
<dbReference type="GO" id="GO:0016787">
    <property type="term" value="F:hydrolase activity"/>
    <property type="evidence" value="ECO:0007669"/>
    <property type="project" value="UniProtKB-KW"/>
</dbReference>
<dbReference type="GO" id="GO:0046872">
    <property type="term" value="F:metal ion binding"/>
    <property type="evidence" value="ECO:0007669"/>
    <property type="project" value="UniProtKB-KW"/>
</dbReference>
<proteinExistence type="predicted"/>
<organism evidence="6 7">
    <name type="scientific">Luteolibacter yonseiensis</name>
    <dbReference type="NCBI Taxonomy" id="1144680"/>
    <lineage>
        <taxon>Bacteria</taxon>
        <taxon>Pseudomonadati</taxon>
        <taxon>Verrucomicrobiota</taxon>
        <taxon>Verrucomicrobiia</taxon>
        <taxon>Verrucomicrobiales</taxon>
        <taxon>Verrucomicrobiaceae</taxon>
        <taxon>Luteolibacter</taxon>
    </lineage>
</organism>
<dbReference type="PANTHER" id="PTHR47572">
    <property type="entry name" value="LIPOPROTEIN-RELATED"/>
    <property type="match status" value="1"/>
</dbReference>
<feature type="binding site" evidence="3">
    <location>
        <position position="204"/>
    </location>
    <ligand>
        <name>a divalent metal cation</name>
        <dbReference type="ChEBI" id="CHEBI:60240"/>
    </ligand>
</feature>
<accession>A0A934R0D7</accession>
<feature type="chain" id="PRO_5036998518" evidence="4">
    <location>
        <begin position="20"/>
        <end position="321"/>
    </location>
</feature>
<feature type="domain" description="SMP-30/Gluconolactonase/LRE-like region" evidence="5">
    <location>
        <begin position="50"/>
        <end position="311"/>
    </location>
</feature>
<sequence>MFRNPAAAVFLALASSALADEPSIERLDPALDGLLDAKTPIETLGEGYEWSEGPVWDKSSGELLFSDVPNNVVHAWKQGSGVRVYMKPSGYTGVADYGREPGSNGLAFDAEGRLLSCEHGDRRVSVLTRGGGKMTVADRFEGKRLNSPNDVTVHPDGTLFFTDPIYGLPQHEKDPSRELDFCGVFRIAKDGKVTLVTREIERPNGVALSPDGKTLYVANSHGPRPHIFSIALKPDGTAEAPETFFDTKGLKGSGAPDGLKVDAKGNLWATGPGGLLVITPEGKLLGRVLTGRATANVAFGGEDGKSVFLTADDRILRFTRK</sequence>
<feature type="binding site" evidence="3">
    <location>
        <position position="149"/>
    </location>
    <ligand>
        <name>substrate</name>
    </ligand>
</feature>
<evidence type="ECO:0000256" key="1">
    <source>
        <dbReference type="ARBA" id="ARBA00022801"/>
    </source>
</evidence>
<keyword evidence="3" id="KW-0862">Zinc</keyword>
<dbReference type="AlphaFoldDB" id="A0A934R0D7"/>
<dbReference type="Proteomes" id="UP000600139">
    <property type="component" value="Unassembled WGS sequence"/>
</dbReference>
<evidence type="ECO:0000256" key="3">
    <source>
        <dbReference type="PIRSR" id="PIRSR605511-2"/>
    </source>
</evidence>
<keyword evidence="4" id="KW-0732">Signal</keyword>
<dbReference type="EMBL" id="JAENIK010000011">
    <property type="protein sequence ID" value="MBK1816078.1"/>
    <property type="molecule type" value="Genomic_DNA"/>
</dbReference>
<evidence type="ECO:0000256" key="4">
    <source>
        <dbReference type="SAM" id="SignalP"/>
    </source>
</evidence>
<dbReference type="InterPro" id="IPR011042">
    <property type="entry name" value="6-blade_b-propeller_TolB-like"/>
</dbReference>
<gene>
    <name evidence="6" type="ORF">JIN84_10685</name>
</gene>
<dbReference type="SUPFAM" id="SSF63829">
    <property type="entry name" value="Calcium-dependent phosphotriesterase"/>
    <property type="match status" value="1"/>
</dbReference>
<evidence type="ECO:0000313" key="7">
    <source>
        <dbReference type="Proteomes" id="UP000600139"/>
    </source>
</evidence>
<name>A0A934R0D7_9BACT</name>
<evidence type="ECO:0000259" key="5">
    <source>
        <dbReference type="Pfam" id="PF08450"/>
    </source>
</evidence>
<comment type="caution">
    <text evidence="6">The sequence shown here is derived from an EMBL/GenBank/DDBJ whole genome shotgun (WGS) entry which is preliminary data.</text>
</comment>